<protein>
    <submittedName>
        <fullName evidence="2">Uncharacterized protein</fullName>
    </submittedName>
</protein>
<dbReference type="RefSeq" id="WP_076956290.1">
    <property type="nucleotide sequence ID" value="NZ_MLCO01000032.1"/>
</dbReference>
<evidence type="ECO:0000313" key="3">
    <source>
        <dbReference type="Proteomes" id="UP000188879"/>
    </source>
</evidence>
<evidence type="ECO:0000256" key="1">
    <source>
        <dbReference type="SAM" id="Phobius"/>
    </source>
</evidence>
<name>A0A1V2H754_9PROT</name>
<comment type="caution">
    <text evidence="2">The sequence shown here is derived from an EMBL/GenBank/DDBJ whole genome shotgun (WGS) entry which is preliminary data.</text>
</comment>
<feature type="transmembrane region" description="Helical" evidence="1">
    <location>
        <begin position="120"/>
        <end position="141"/>
    </location>
</feature>
<proteinExistence type="predicted"/>
<keyword evidence="1" id="KW-0472">Membrane</keyword>
<dbReference type="AlphaFoldDB" id="A0A1V2H754"/>
<gene>
    <name evidence="2" type="ORF">BKE38_05015</name>
</gene>
<sequence length="193" mass="19774">MAPLIAAALGLAPVLVEMLAGKKAGGLVEAAAEAIAGTTDAEVIRNLPPDQQAQLRQELARIALEVRRAELADVQHARDTATKSNLVAWAQVTGAAVILGIWGVMALRLAFTGLPSGNEVVFSSVFAGVSGVLGAVQQFFFGNSTASHAANQRLDAIAASAPMLSLPAPQASIPTPSTDDLNGRSLAAARGMR</sequence>
<dbReference type="Proteomes" id="UP000188879">
    <property type="component" value="Unassembled WGS sequence"/>
</dbReference>
<keyword evidence="3" id="KW-1185">Reference proteome</keyword>
<keyword evidence="1" id="KW-1133">Transmembrane helix</keyword>
<feature type="transmembrane region" description="Helical" evidence="1">
    <location>
        <begin position="88"/>
        <end position="111"/>
    </location>
</feature>
<organism evidence="2 3">
    <name type="scientific">Teichococcus deserti</name>
    <dbReference type="NCBI Taxonomy" id="1817963"/>
    <lineage>
        <taxon>Bacteria</taxon>
        <taxon>Pseudomonadati</taxon>
        <taxon>Pseudomonadota</taxon>
        <taxon>Alphaproteobacteria</taxon>
        <taxon>Acetobacterales</taxon>
        <taxon>Roseomonadaceae</taxon>
        <taxon>Roseomonas</taxon>
    </lineage>
</organism>
<keyword evidence="1" id="KW-0812">Transmembrane</keyword>
<accession>A0A1V2H754</accession>
<dbReference type="EMBL" id="MLCO01000032">
    <property type="protein sequence ID" value="ONG56956.1"/>
    <property type="molecule type" value="Genomic_DNA"/>
</dbReference>
<reference evidence="2 3" key="1">
    <citation type="submission" date="2016-10" db="EMBL/GenBank/DDBJ databases">
        <title>Draft Genome sequence of Roseomonas sp. strain M3.</title>
        <authorList>
            <person name="Subhash Y."/>
            <person name="Lee S."/>
        </authorList>
    </citation>
    <scope>NUCLEOTIDE SEQUENCE [LARGE SCALE GENOMIC DNA]</scope>
    <source>
        <strain evidence="2 3">M3</strain>
    </source>
</reference>
<evidence type="ECO:0000313" key="2">
    <source>
        <dbReference type="EMBL" id="ONG56956.1"/>
    </source>
</evidence>